<dbReference type="InterPro" id="IPR002575">
    <property type="entry name" value="Aminoglycoside_PTrfase"/>
</dbReference>
<feature type="region of interest" description="Disordered" evidence="1">
    <location>
        <begin position="29"/>
        <end position="112"/>
    </location>
</feature>
<evidence type="ECO:0000313" key="4">
    <source>
        <dbReference type="Proteomes" id="UP001164803"/>
    </source>
</evidence>
<sequence length="448" mass="51130">MAKRQRMPDWLELLYSEFTKPPYFLQKQFELKTASNKQSRTHDDDKNTEAHGSSGDRSTTLPTASGSPNDSAHSSKRKSVSNTSPYVKEAEVHRITGTNNARYGRAPSASRSLTMQIPQPVLERFPFQVERKEQLSGVLRVHTTDGKRYAVKRTQLAMPHVRFIHRALNFSQKQGFTRYSRFLLTAKKAPGLMYDGNVYYATEWVDGQPANFALAEHVAQTAYALAQFHEATRGFSSDKFTPSPVFDLFSMTQQRNRDLRQLLTRSEAKEDKDAFDTLFVSLKSQLQNDAAESLQLLQRSECVAFLQSDEAQPGICHLDVIPGNCLYGPDHHVHLIDFELSAFAPRALDIAHLLRRSLQLTNWNGDMAYACFLHFNAVKSMPKVEYQLVQALLKFPYRAWRLAHTRYHYFADGAQTTELQAYAQQEERRQHFLRSLSDQVQGLSIDNG</sequence>
<protein>
    <submittedName>
        <fullName evidence="3">Phosphotransferase</fullName>
    </submittedName>
</protein>
<reference evidence="3" key="1">
    <citation type="submission" date="2022-08" db="EMBL/GenBank/DDBJ databases">
        <title>Alicyclobacillus dauci DSM2870, complete genome.</title>
        <authorList>
            <person name="Wang Q."/>
            <person name="Cai R."/>
            <person name="Wang Z."/>
        </authorList>
    </citation>
    <scope>NUCLEOTIDE SEQUENCE</scope>
    <source>
        <strain evidence="3">DSM 28700</strain>
    </source>
</reference>
<evidence type="ECO:0000313" key="3">
    <source>
        <dbReference type="EMBL" id="WAH36572.1"/>
    </source>
</evidence>
<dbReference type="SUPFAM" id="SSF56112">
    <property type="entry name" value="Protein kinase-like (PK-like)"/>
    <property type="match status" value="1"/>
</dbReference>
<feature type="domain" description="Aminoglycoside phosphotransferase" evidence="2">
    <location>
        <begin position="138"/>
        <end position="357"/>
    </location>
</feature>
<feature type="compositionally biased region" description="Polar residues" evidence="1">
    <location>
        <begin position="55"/>
        <end position="72"/>
    </location>
</feature>
<dbReference type="PANTHER" id="PTHR39179:SF1">
    <property type="entry name" value="SPORE COAT PROTEIN I"/>
    <property type="match status" value="1"/>
</dbReference>
<keyword evidence="4" id="KW-1185">Reference proteome</keyword>
<accession>A0ABY6Z154</accession>
<dbReference type="Proteomes" id="UP001164803">
    <property type="component" value="Chromosome"/>
</dbReference>
<name>A0ABY6Z154_9BACL</name>
<dbReference type="InterPro" id="IPR011009">
    <property type="entry name" value="Kinase-like_dom_sf"/>
</dbReference>
<dbReference type="EMBL" id="CP104064">
    <property type="protein sequence ID" value="WAH36572.1"/>
    <property type="molecule type" value="Genomic_DNA"/>
</dbReference>
<feature type="compositionally biased region" description="Basic and acidic residues" evidence="1">
    <location>
        <begin position="40"/>
        <end position="49"/>
    </location>
</feature>
<gene>
    <name evidence="3" type="ORF">NZD86_20580</name>
</gene>
<organism evidence="3 4">
    <name type="scientific">Alicyclobacillus dauci</name>
    <dbReference type="NCBI Taxonomy" id="1475485"/>
    <lineage>
        <taxon>Bacteria</taxon>
        <taxon>Bacillati</taxon>
        <taxon>Bacillota</taxon>
        <taxon>Bacilli</taxon>
        <taxon>Bacillales</taxon>
        <taxon>Alicyclobacillaceae</taxon>
        <taxon>Alicyclobacillus</taxon>
    </lineage>
</organism>
<dbReference type="PANTHER" id="PTHR39179">
    <property type="entry name" value="SPORE COAT PROTEIN I"/>
    <property type="match status" value="1"/>
</dbReference>
<evidence type="ECO:0000256" key="1">
    <source>
        <dbReference type="SAM" id="MobiDB-lite"/>
    </source>
</evidence>
<dbReference type="Gene3D" id="3.30.200.20">
    <property type="entry name" value="Phosphorylase Kinase, domain 1"/>
    <property type="match status" value="1"/>
</dbReference>
<dbReference type="InterPro" id="IPR047175">
    <property type="entry name" value="CotS-like"/>
</dbReference>
<dbReference type="RefSeq" id="WP_268043927.1">
    <property type="nucleotide sequence ID" value="NZ_CP104064.1"/>
</dbReference>
<evidence type="ECO:0000259" key="2">
    <source>
        <dbReference type="Pfam" id="PF01636"/>
    </source>
</evidence>
<proteinExistence type="predicted"/>
<dbReference type="Gene3D" id="3.90.1200.10">
    <property type="match status" value="1"/>
</dbReference>
<dbReference type="Pfam" id="PF01636">
    <property type="entry name" value="APH"/>
    <property type="match status" value="1"/>
</dbReference>